<dbReference type="AlphaFoldDB" id="A0A5B7DGS4"/>
<dbReference type="Proteomes" id="UP000324222">
    <property type="component" value="Unassembled WGS sequence"/>
</dbReference>
<protein>
    <submittedName>
        <fullName evidence="1">Uncharacterized protein</fullName>
    </submittedName>
</protein>
<keyword evidence="2" id="KW-1185">Reference proteome</keyword>
<sequence>MWVLRCDWLRRRGSWMAATGAGALVRPSSRSDRSLPLSRPRAFPGSPLLRRCGFLVVRYKKKD</sequence>
<proteinExistence type="predicted"/>
<evidence type="ECO:0000313" key="2">
    <source>
        <dbReference type="Proteomes" id="UP000324222"/>
    </source>
</evidence>
<reference evidence="1 2" key="1">
    <citation type="submission" date="2019-05" db="EMBL/GenBank/DDBJ databases">
        <title>Another draft genome of Portunus trituberculatus and its Hox gene families provides insights of decapod evolution.</title>
        <authorList>
            <person name="Jeong J.-H."/>
            <person name="Song I."/>
            <person name="Kim S."/>
            <person name="Choi T."/>
            <person name="Kim D."/>
            <person name="Ryu S."/>
            <person name="Kim W."/>
        </authorList>
    </citation>
    <scope>NUCLEOTIDE SEQUENCE [LARGE SCALE GENOMIC DNA]</scope>
    <source>
        <tissue evidence="1">Muscle</tissue>
    </source>
</reference>
<dbReference type="EMBL" id="VSRR010000883">
    <property type="protein sequence ID" value="MPC20548.1"/>
    <property type="molecule type" value="Genomic_DNA"/>
</dbReference>
<accession>A0A5B7DGS4</accession>
<organism evidence="1 2">
    <name type="scientific">Portunus trituberculatus</name>
    <name type="common">Swimming crab</name>
    <name type="synonym">Neptunus trituberculatus</name>
    <dbReference type="NCBI Taxonomy" id="210409"/>
    <lineage>
        <taxon>Eukaryota</taxon>
        <taxon>Metazoa</taxon>
        <taxon>Ecdysozoa</taxon>
        <taxon>Arthropoda</taxon>
        <taxon>Crustacea</taxon>
        <taxon>Multicrustacea</taxon>
        <taxon>Malacostraca</taxon>
        <taxon>Eumalacostraca</taxon>
        <taxon>Eucarida</taxon>
        <taxon>Decapoda</taxon>
        <taxon>Pleocyemata</taxon>
        <taxon>Brachyura</taxon>
        <taxon>Eubrachyura</taxon>
        <taxon>Portunoidea</taxon>
        <taxon>Portunidae</taxon>
        <taxon>Portuninae</taxon>
        <taxon>Portunus</taxon>
    </lineage>
</organism>
<gene>
    <name evidence="1" type="ORF">E2C01_013496</name>
</gene>
<comment type="caution">
    <text evidence="1">The sequence shown here is derived from an EMBL/GenBank/DDBJ whole genome shotgun (WGS) entry which is preliminary data.</text>
</comment>
<name>A0A5B7DGS4_PORTR</name>
<evidence type="ECO:0000313" key="1">
    <source>
        <dbReference type="EMBL" id="MPC20548.1"/>
    </source>
</evidence>